<feature type="region of interest" description="Disordered" evidence="2">
    <location>
        <begin position="143"/>
        <end position="180"/>
    </location>
</feature>
<reference evidence="3" key="1">
    <citation type="submission" date="2022-01" db="UniProtKB">
        <authorList>
            <consortium name="EnsemblMetazoa"/>
        </authorList>
    </citation>
    <scope>IDENTIFICATION</scope>
</reference>
<accession>A0A8I6RZD3</accession>
<evidence type="ECO:0000256" key="1">
    <source>
        <dbReference type="SAM" id="Coils"/>
    </source>
</evidence>
<organism evidence="3 4">
    <name type="scientific">Cimex lectularius</name>
    <name type="common">Bed bug</name>
    <name type="synonym">Acanthia lectularia</name>
    <dbReference type="NCBI Taxonomy" id="79782"/>
    <lineage>
        <taxon>Eukaryota</taxon>
        <taxon>Metazoa</taxon>
        <taxon>Ecdysozoa</taxon>
        <taxon>Arthropoda</taxon>
        <taxon>Hexapoda</taxon>
        <taxon>Insecta</taxon>
        <taxon>Pterygota</taxon>
        <taxon>Neoptera</taxon>
        <taxon>Paraneoptera</taxon>
        <taxon>Hemiptera</taxon>
        <taxon>Heteroptera</taxon>
        <taxon>Panheteroptera</taxon>
        <taxon>Cimicomorpha</taxon>
        <taxon>Cimicidae</taxon>
        <taxon>Cimex</taxon>
    </lineage>
</organism>
<dbReference type="GeneID" id="106669318"/>
<feature type="compositionally biased region" description="Polar residues" evidence="2">
    <location>
        <begin position="206"/>
        <end position="217"/>
    </location>
</feature>
<feature type="region of interest" description="Disordered" evidence="2">
    <location>
        <begin position="259"/>
        <end position="281"/>
    </location>
</feature>
<feature type="compositionally biased region" description="Polar residues" evidence="2">
    <location>
        <begin position="63"/>
        <end position="80"/>
    </location>
</feature>
<feature type="compositionally biased region" description="Low complexity" evidence="2">
    <location>
        <begin position="143"/>
        <end position="158"/>
    </location>
</feature>
<evidence type="ECO:0000256" key="2">
    <source>
        <dbReference type="SAM" id="MobiDB-lite"/>
    </source>
</evidence>
<feature type="region of interest" description="Disordered" evidence="2">
    <location>
        <begin position="204"/>
        <end position="235"/>
    </location>
</feature>
<feature type="region of interest" description="Disordered" evidence="2">
    <location>
        <begin position="63"/>
        <end position="87"/>
    </location>
</feature>
<sequence>MYALKMMCETVLRKGDLYKEEFLSCSTALTSRRSVSLLDVSGPEKELNHKTISNDTIGSHTSIFKDSGYNQTGSSSSLGSTKDREQEKRITDLEEELKYKQVLINELQESNQTLRMKFAEAENKISELRLKCESHCKCCTAELSGPGSESESEAGSIGIRYPRRRNHSPQKLYDTDPNRFTPVDESYQKVKRWQDELVEEVKRTSELSFSRDSVNSRPKSRYTHHTPTPSEGTLNSRVLISTPCQTKIGNHSIKVLSTKSVVPSRRQKDGSISQKLRQLHNESCGEYPQKRYFSASCPNSSSDDSGDESPVNYHGSNRWSERDKQRVDDRLGVPTHRHSSCGQEHSGFTYNSVGSYNCRNRKLEMEQKIRHGMNKIANFDRERITEDSSMPFECWKETLRPKTVHGFSSTIFGTKNKSLLKVIREALTMTTLATDQLESIWKRNKKC</sequence>
<dbReference type="AlphaFoldDB" id="A0A8I6RZD3"/>
<feature type="coiled-coil region" evidence="1">
    <location>
        <begin position="90"/>
        <end position="131"/>
    </location>
</feature>
<dbReference type="KEGG" id="clec:106669318"/>
<dbReference type="Proteomes" id="UP000494040">
    <property type="component" value="Unassembled WGS sequence"/>
</dbReference>
<evidence type="ECO:0000313" key="3">
    <source>
        <dbReference type="EnsemblMetazoa" id="XP_014254204.1"/>
    </source>
</evidence>
<dbReference type="EnsemblMetazoa" id="XM_014398718.2">
    <property type="protein sequence ID" value="XP_014254204.1"/>
    <property type="gene ID" value="LOC106669318"/>
</dbReference>
<dbReference type="OrthoDB" id="6600285at2759"/>
<dbReference type="RefSeq" id="XP_014254204.1">
    <property type="nucleotide sequence ID" value="XM_014398718.2"/>
</dbReference>
<proteinExistence type="predicted"/>
<protein>
    <submittedName>
        <fullName evidence="3">Uncharacterized protein</fullName>
    </submittedName>
</protein>
<evidence type="ECO:0000313" key="4">
    <source>
        <dbReference type="Proteomes" id="UP000494040"/>
    </source>
</evidence>
<feature type="compositionally biased region" description="Polar residues" evidence="2">
    <location>
        <begin position="225"/>
        <end position="235"/>
    </location>
</feature>
<feature type="region of interest" description="Disordered" evidence="2">
    <location>
        <begin position="295"/>
        <end position="326"/>
    </location>
</feature>
<name>A0A8I6RZD3_CIMLE</name>
<keyword evidence="1" id="KW-0175">Coiled coil</keyword>
<keyword evidence="4" id="KW-1185">Reference proteome</keyword>